<accession>A0ABN9PTV8</accession>
<gene>
    <name evidence="2" type="ORF">PCOR1329_LOCUS5952</name>
</gene>
<proteinExistence type="predicted"/>
<dbReference type="EMBL" id="CAUYUJ010001581">
    <property type="protein sequence ID" value="CAK0796623.1"/>
    <property type="molecule type" value="Genomic_DNA"/>
</dbReference>
<protein>
    <submittedName>
        <fullName evidence="2">Uncharacterized protein</fullName>
    </submittedName>
</protein>
<feature type="non-terminal residue" evidence="2">
    <location>
        <position position="152"/>
    </location>
</feature>
<dbReference type="Proteomes" id="UP001189429">
    <property type="component" value="Unassembled WGS sequence"/>
</dbReference>
<feature type="non-terminal residue" evidence="2">
    <location>
        <position position="1"/>
    </location>
</feature>
<evidence type="ECO:0000313" key="3">
    <source>
        <dbReference type="Proteomes" id="UP001189429"/>
    </source>
</evidence>
<feature type="region of interest" description="Disordered" evidence="1">
    <location>
        <begin position="1"/>
        <end position="152"/>
    </location>
</feature>
<reference evidence="2" key="1">
    <citation type="submission" date="2023-10" db="EMBL/GenBank/DDBJ databases">
        <authorList>
            <person name="Chen Y."/>
            <person name="Shah S."/>
            <person name="Dougan E. K."/>
            <person name="Thang M."/>
            <person name="Chan C."/>
        </authorList>
    </citation>
    <scope>NUCLEOTIDE SEQUENCE [LARGE SCALE GENOMIC DNA]</scope>
</reference>
<feature type="compositionally biased region" description="Basic and acidic residues" evidence="1">
    <location>
        <begin position="98"/>
        <end position="108"/>
    </location>
</feature>
<keyword evidence="3" id="KW-1185">Reference proteome</keyword>
<organism evidence="2 3">
    <name type="scientific">Prorocentrum cordatum</name>
    <dbReference type="NCBI Taxonomy" id="2364126"/>
    <lineage>
        <taxon>Eukaryota</taxon>
        <taxon>Sar</taxon>
        <taxon>Alveolata</taxon>
        <taxon>Dinophyceae</taxon>
        <taxon>Prorocentrales</taxon>
        <taxon>Prorocentraceae</taxon>
        <taxon>Prorocentrum</taxon>
    </lineage>
</organism>
<feature type="compositionally biased region" description="Basic residues" evidence="1">
    <location>
        <begin position="14"/>
        <end position="28"/>
    </location>
</feature>
<evidence type="ECO:0000313" key="2">
    <source>
        <dbReference type="EMBL" id="CAK0796623.1"/>
    </source>
</evidence>
<sequence>NPSVFGHGPLQRPPRGRRRPGARPRHRPLAALCGAGAARGCEAHGGGPPREGPQARRGQRLRVGEPHGGGHVPPHGPALPGDEARDTQEGLLLQPGLEEGRGQRPERPHHGRAPRLGHRDEHRGRAELRAGADLRLEHRPRHRQRGRAPGQV</sequence>
<evidence type="ECO:0000256" key="1">
    <source>
        <dbReference type="SAM" id="MobiDB-lite"/>
    </source>
</evidence>
<feature type="compositionally biased region" description="Basic and acidic residues" evidence="1">
    <location>
        <begin position="117"/>
        <end position="137"/>
    </location>
</feature>
<comment type="caution">
    <text evidence="2">The sequence shown here is derived from an EMBL/GenBank/DDBJ whole genome shotgun (WGS) entry which is preliminary data.</text>
</comment>
<name>A0ABN9PTV8_9DINO</name>
<feature type="compositionally biased region" description="Low complexity" evidence="1">
    <location>
        <begin position="29"/>
        <end position="40"/>
    </location>
</feature>